<comment type="caution">
    <text evidence="1">The sequence shown here is derived from an EMBL/GenBank/DDBJ whole genome shotgun (WGS) entry which is preliminary data.</text>
</comment>
<feature type="non-terminal residue" evidence="1">
    <location>
        <position position="1"/>
    </location>
</feature>
<evidence type="ECO:0000313" key="2">
    <source>
        <dbReference type="Proteomes" id="UP000789525"/>
    </source>
</evidence>
<accession>A0ACA9LVV8</accession>
<evidence type="ECO:0000313" key="1">
    <source>
        <dbReference type="EMBL" id="CAG8554022.1"/>
    </source>
</evidence>
<reference evidence="1" key="1">
    <citation type="submission" date="2021-06" db="EMBL/GenBank/DDBJ databases">
        <authorList>
            <person name="Kallberg Y."/>
            <person name="Tangrot J."/>
            <person name="Rosling A."/>
        </authorList>
    </citation>
    <scope>NUCLEOTIDE SEQUENCE</scope>
    <source>
        <strain evidence="1">CL356</strain>
    </source>
</reference>
<name>A0ACA9LVV8_9GLOM</name>
<proteinExistence type="predicted"/>
<protein>
    <submittedName>
        <fullName evidence="1">7751_t:CDS:1</fullName>
    </submittedName>
</protein>
<gene>
    <name evidence="1" type="ORF">ACOLOM_LOCUS4968</name>
</gene>
<dbReference type="EMBL" id="CAJVPT010008640">
    <property type="protein sequence ID" value="CAG8554022.1"/>
    <property type="molecule type" value="Genomic_DNA"/>
</dbReference>
<dbReference type="Proteomes" id="UP000789525">
    <property type="component" value="Unassembled WGS sequence"/>
</dbReference>
<keyword evidence="2" id="KW-1185">Reference proteome</keyword>
<organism evidence="1 2">
    <name type="scientific">Acaulospora colombiana</name>
    <dbReference type="NCBI Taxonomy" id="27376"/>
    <lineage>
        <taxon>Eukaryota</taxon>
        <taxon>Fungi</taxon>
        <taxon>Fungi incertae sedis</taxon>
        <taxon>Mucoromycota</taxon>
        <taxon>Glomeromycotina</taxon>
        <taxon>Glomeromycetes</taxon>
        <taxon>Diversisporales</taxon>
        <taxon>Acaulosporaceae</taxon>
        <taxon>Acaulospora</taxon>
    </lineage>
</organism>
<sequence>KEDLTLEELLDEDELLQECKAHNNKLIEYLRNPSILSQLLNYIIRDDLEENMRYKYVVQLELNFQNSILAVVDNVDLLSSFWQFLDRASPLNPLQASYFTKVNVVFLQKKMSEMAKFIQSIPNVVKKMLNHMETPTIMDLLLKLISVEEYPEGAGVHSTAAQVLIEIINISQSSNPEQGGVGPNALSRDLISDYSEEAILSLPSHQQQHPVVDLSDMLRVLANRIGDFKALLENPKSVIDTTIGKMVPLGFERFKICELFAELLHCSNMRLLNVVRPEISTNGFYELKHVDNYSQPNRDVSSENVQETGGPQNEMETPNKGSPQKDSIQSTGSNPEPSTSSVSSPILMEIVENVQTPPSLEYAANSNNTNGPTSPQLPVFTDGQLTKRITKAQRLNDYEVQFYLQLYSEQPKGVRLGYMGHLTFIAEEVVKLLDSYAVEIGEKVTEYIEAEDWQEYVSKTLRETKERNQAHLGGQRPSNHDSASPSREESEDDDEEDDNPIETVADGDMASDQFARYLCQQITNDLPDKFCSSDESDDDEEAWMGDEYDRDEFEMRGHFGSTNMLEGDSFESQRSSLGDDLAVDSDEDRKQLLTVADWSSADFQSGFRASSNTTQTSDSLVSDQPYAVANFVSADQQSTTSLSIPVLTSKETNVQQTLAILKTTEDGRSPDVEGSMETSIHITSSLDNSHAQDSSDRSDEGNLTDFAILDKMGISGSSDDKVQDDSRDVVDNGNSTVEKA</sequence>